<dbReference type="PANTHER" id="PTHR43685">
    <property type="entry name" value="GLYCOSYLTRANSFERASE"/>
    <property type="match status" value="1"/>
</dbReference>
<dbReference type="KEGG" id="gtl:EP073_01615"/>
<evidence type="ECO:0000313" key="3">
    <source>
        <dbReference type="Proteomes" id="UP000287502"/>
    </source>
</evidence>
<dbReference type="InterPro" id="IPR029044">
    <property type="entry name" value="Nucleotide-diphossugar_trans"/>
</dbReference>
<dbReference type="InterPro" id="IPR050834">
    <property type="entry name" value="Glycosyltransf_2"/>
</dbReference>
<keyword evidence="2" id="KW-0808">Transferase</keyword>
<dbReference type="EMBL" id="CP035108">
    <property type="protein sequence ID" value="QAR34444.1"/>
    <property type="molecule type" value="Genomic_DNA"/>
</dbReference>
<feature type="domain" description="Glycosyltransferase 2-like" evidence="1">
    <location>
        <begin position="4"/>
        <end position="129"/>
    </location>
</feature>
<name>A0A410K208_9BACT</name>
<dbReference type="InterPro" id="IPR001173">
    <property type="entry name" value="Glyco_trans_2-like"/>
</dbReference>
<reference evidence="2 3" key="1">
    <citation type="submission" date="2019-01" db="EMBL/GenBank/DDBJ databases">
        <title>Geovibrio thiophilus DSM 11263, complete genome.</title>
        <authorList>
            <person name="Spring S."/>
            <person name="Bunk B."/>
            <person name="Sproer C."/>
        </authorList>
    </citation>
    <scope>NUCLEOTIDE SEQUENCE [LARGE SCALE GENOMIC DNA]</scope>
    <source>
        <strain evidence="2 3">DSM 11263</strain>
    </source>
</reference>
<dbReference type="OrthoDB" id="5291101at2"/>
<dbReference type="Gene3D" id="3.90.550.10">
    <property type="entry name" value="Spore Coat Polysaccharide Biosynthesis Protein SpsA, Chain A"/>
    <property type="match status" value="1"/>
</dbReference>
<dbReference type="CDD" id="cd00761">
    <property type="entry name" value="Glyco_tranf_GTA_type"/>
    <property type="match status" value="1"/>
</dbReference>
<dbReference type="Proteomes" id="UP000287502">
    <property type="component" value="Chromosome"/>
</dbReference>
<accession>A0A410K208</accession>
<evidence type="ECO:0000259" key="1">
    <source>
        <dbReference type="Pfam" id="PF00535"/>
    </source>
</evidence>
<organism evidence="2 3">
    <name type="scientific">Geovibrio thiophilus</name>
    <dbReference type="NCBI Taxonomy" id="139438"/>
    <lineage>
        <taxon>Bacteria</taxon>
        <taxon>Pseudomonadati</taxon>
        <taxon>Deferribacterota</taxon>
        <taxon>Deferribacteres</taxon>
        <taxon>Deferribacterales</taxon>
        <taxon>Geovibrionaceae</taxon>
        <taxon>Geovibrio</taxon>
    </lineage>
</organism>
<dbReference type="AlphaFoldDB" id="A0A410K208"/>
<evidence type="ECO:0000313" key="2">
    <source>
        <dbReference type="EMBL" id="QAR34444.1"/>
    </source>
</evidence>
<dbReference type="SUPFAM" id="SSF53448">
    <property type="entry name" value="Nucleotide-diphospho-sugar transferases"/>
    <property type="match status" value="1"/>
</dbReference>
<dbReference type="PANTHER" id="PTHR43685:SF2">
    <property type="entry name" value="GLYCOSYLTRANSFERASE 2-LIKE DOMAIN-CONTAINING PROTEIN"/>
    <property type="match status" value="1"/>
</dbReference>
<gene>
    <name evidence="2" type="ORF">EP073_01615</name>
</gene>
<dbReference type="GO" id="GO:0016740">
    <property type="term" value="F:transferase activity"/>
    <property type="evidence" value="ECO:0007669"/>
    <property type="project" value="UniProtKB-KW"/>
</dbReference>
<keyword evidence="3" id="KW-1185">Reference proteome</keyword>
<proteinExistence type="predicted"/>
<dbReference type="Pfam" id="PF00535">
    <property type="entry name" value="Glycos_transf_2"/>
    <property type="match status" value="1"/>
</dbReference>
<protein>
    <submittedName>
        <fullName evidence="2">Glycosyltransferase family 2 protein</fullName>
    </submittedName>
</protein>
<sequence length="256" mass="29447">MKVSAVIPVYNRTETLKDAVESVLFQDYSDIEIIVVDDGSETDLTVPLKPYMNMIRFIRLEKNSGVSRARNEGIKAARGDFISFLDSDDVWLPFKISHQMEMLEQEQTKICHTNEFWYRQGKFINQSKKHARCGGYIFPQILDICRISDSSVIIAKEVFARTGMFDEGMRVCEDYDLFLRVAALYEVSYSEKKCIIKRSVTNDQLSAAISHIESVRLDSLRNFICTFNNLPKEYLSAALAEINRKEQIVKSGLIKR</sequence>